<keyword evidence="2" id="KW-1185">Reference proteome</keyword>
<evidence type="ECO:0000313" key="1">
    <source>
        <dbReference type="EMBL" id="VDI78430.1"/>
    </source>
</evidence>
<comment type="caution">
    <text evidence="1">The sequence shown here is derived from an EMBL/GenBank/DDBJ whole genome shotgun (WGS) entry which is preliminary data.</text>
</comment>
<organism evidence="1 2">
    <name type="scientific">Mytilus galloprovincialis</name>
    <name type="common">Mediterranean mussel</name>
    <dbReference type="NCBI Taxonomy" id="29158"/>
    <lineage>
        <taxon>Eukaryota</taxon>
        <taxon>Metazoa</taxon>
        <taxon>Spiralia</taxon>
        <taxon>Lophotrochozoa</taxon>
        <taxon>Mollusca</taxon>
        <taxon>Bivalvia</taxon>
        <taxon>Autobranchia</taxon>
        <taxon>Pteriomorphia</taxon>
        <taxon>Mytilida</taxon>
        <taxon>Mytiloidea</taxon>
        <taxon>Mytilidae</taxon>
        <taxon>Mytilinae</taxon>
        <taxon>Mytilus</taxon>
    </lineage>
</organism>
<dbReference type="EMBL" id="UYJE01009961">
    <property type="protein sequence ID" value="VDI78430.1"/>
    <property type="molecule type" value="Genomic_DNA"/>
</dbReference>
<protein>
    <submittedName>
        <fullName evidence="1">Uncharacterized protein</fullName>
    </submittedName>
</protein>
<accession>A0A8B6HFR2</accession>
<gene>
    <name evidence="1" type="ORF">MGAL_10B020174</name>
</gene>
<evidence type="ECO:0000313" key="2">
    <source>
        <dbReference type="Proteomes" id="UP000596742"/>
    </source>
</evidence>
<dbReference type="AlphaFoldDB" id="A0A8B6HFR2"/>
<dbReference type="Proteomes" id="UP000596742">
    <property type="component" value="Unassembled WGS sequence"/>
</dbReference>
<reference evidence="1" key="1">
    <citation type="submission" date="2018-11" db="EMBL/GenBank/DDBJ databases">
        <authorList>
            <person name="Alioto T."/>
            <person name="Alioto T."/>
        </authorList>
    </citation>
    <scope>NUCLEOTIDE SEQUENCE</scope>
</reference>
<sequence>MVIISEGWKGVVGHRNEWTGCKIQGPGTRERGTAKMGYSGEVLLGEFRLGLRRKEMGERDGSLGGEVVIWKPPVHPASAEREHYATQLTTKQGTYLDFKL</sequence>
<proteinExistence type="predicted"/>
<name>A0A8B6HFR2_MYTGA</name>